<dbReference type="Gene3D" id="3.40.50.720">
    <property type="entry name" value="NAD(P)-binding Rossmann-like Domain"/>
    <property type="match status" value="1"/>
</dbReference>
<dbReference type="AlphaFoldDB" id="A0A937D1B3"/>
<protein>
    <submittedName>
        <fullName evidence="3">Prephenate dehydrogenase</fullName>
    </submittedName>
</protein>
<organism evidence="3 4">
    <name type="scientific">Microvirga aerilata</name>
    <dbReference type="NCBI Taxonomy" id="670292"/>
    <lineage>
        <taxon>Bacteria</taxon>
        <taxon>Pseudomonadati</taxon>
        <taxon>Pseudomonadota</taxon>
        <taxon>Alphaproteobacteria</taxon>
        <taxon>Hyphomicrobiales</taxon>
        <taxon>Methylobacteriaceae</taxon>
        <taxon>Microvirga</taxon>
    </lineage>
</organism>
<dbReference type="EMBL" id="JAEQMY010000009">
    <property type="protein sequence ID" value="MBL0403935.1"/>
    <property type="molecule type" value="Genomic_DNA"/>
</dbReference>
<dbReference type="PANTHER" id="PTHR21363:SF0">
    <property type="entry name" value="PREPHENATE DEHYDROGENASE [NADP(+)]"/>
    <property type="match status" value="1"/>
</dbReference>
<evidence type="ECO:0000259" key="2">
    <source>
        <dbReference type="PROSITE" id="PS51176"/>
    </source>
</evidence>
<reference evidence="3" key="1">
    <citation type="submission" date="2021-01" db="EMBL/GenBank/DDBJ databases">
        <title>Microvirga sp.</title>
        <authorList>
            <person name="Kim M.K."/>
        </authorList>
    </citation>
    <scope>NUCLEOTIDE SEQUENCE</scope>
    <source>
        <strain evidence="3">5420S-16</strain>
    </source>
</reference>
<dbReference type="PANTHER" id="PTHR21363">
    <property type="entry name" value="PREPHENATE DEHYDROGENASE"/>
    <property type="match status" value="1"/>
</dbReference>
<accession>A0A937D1B3</accession>
<dbReference type="GO" id="GO:0006571">
    <property type="term" value="P:tyrosine biosynthetic process"/>
    <property type="evidence" value="ECO:0007669"/>
    <property type="project" value="InterPro"/>
</dbReference>
<comment type="caution">
    <text evidence="3">The sequence shown here is derived from an EMBL/GenBank/DDBJ whole genome shotgun (WGS) entry which is preliminary data.</text>
</comment>
<dbReference type="Proteomes" id="UP000605848">
    <property type="component" value="Unassembled WGS sequence"/>
</dbReference>
<gene>
    <name evidence="3" type="ORF">JKG68_08170</name>
</gene>
<dbReference type="GO" id="GO:0004665">
    <property type="term" value="F:prephenate dehydrogenase (NADP+) activity"/>
    <property type="evidence" value="ECO:0007669"/>
    <property type="project" value="InterPro"/>
</dbReference>
<keyword evidence="4" id="KW-1185">Reference proteome</keyword>
<evidence type="ECO:0000256" key="1">
    <source>
        <dbReference type="ARBA" id="ARBA00023002"/>
    </source>
</evidence>
<dbReference type="InterPro" id="IPR036291">
    <property type="entry name" value="NAD(P)-bd_dom_sf"/>
</dbReference>
<dbReference type="SUPFAM" id="SSF51735">
    <property type="entry name" value="NAD(P)-binding Rossmann-fold domains"/>
    <property type="match status" value="1"/>
</dbReference>
<sequence>MLSRHLQLSEKPNLAIVGAGAFGEFCIPHLRRFFSIRLCDPRRDLDEVSKAHRVDTVDLATAAKQDVVLLAVPLRHLRSVAKAIAPHLRPGSLVVDVCSVKVKPLAILEEELPLSVSIIGTHPLFGPQSGRNGIAGLRIAICPARGRRSRMVERFLRGKLKLDVMRVTAEEHDRQMAYVQGLTHLITRIVVTMDMPPLEHTTATFSHLNTMVGMVRHDSDELFRTIIADNPFTDNVMQSFVKATKDVLQSFDVSSGKGALP</sequence>
<dbReference type="GO" id="GO:0070403">
    <property type="term" value="F:NAD+ binding"/>
    <property type="evidence" value="ECO:0007669"/>
    <property type="project" value="InterPro"/>
</dbReference>
<name>A0A937D1B3_9HYPH</name>
<feature type="domain" description="Prephenate/arogenate dehydrogenase" evidence="2">
    <location>
        <begin position="12"/>
        <end position="261"/>
    </location>
</feature>
<proteinExistence type="predicted"/>
<dbReference type="Pfam" id="PF02153">
    <property type="entry name" value="PDH_N"/>
    <property type="match status" value="1"/>
</dbReference>
<dbReference type="GO" id="GO:0008977">
    <property type="term" value="F:prephenate dehydrogenase (NAD+) activity"/>
    <property type="evidence" value="ECO:0007669"/>
    <property type="project" value="InterPro"/>
</dbReference>
<evidence type="ECO:0000313" key="4">
    <source>
        <dbReference type="Proteomes" id="UP000605848"/>
    </source>
</evidence>
<keyword evidence="1" id="KW-0560">Oxidoreductase</keyword>
<dbReference type="PROSITE" id="PS51176">
    <property type="entry name" value="PDH_ADH"/>
    <property type="match status" value="1"/>
</dbReference>
<dbReference type="InterPro" id="IPR046826">
    <property type="entry name" value="PDH_N"/>
</dbReference>
<dbReference type="RefSeq" id="WP_202057915.1">
    <property type="nucleotide sequence ID" value="NZ_JAEQMY010000009.1"/>
</dbReference>
<dbReference type="InterPro" id="IPR008927">
    <property type="entry name" value="6-PGluconate_DH-like_C_sf"/>
</dbReference>
<dbReference type="SUPFAM" id="SSF48179">
    <property type="entry name" value="6-phosphogluconate dehydrogenase C-terminal domain-like"/>
    <property type="match status" value="1"/>
</dbReference>
<evidence type="ECO:0000313" key="3">
    <source>
        <dbReference type="EMBL" id="MBL0403935.1"/>
    </source>
</evidence>
<dbReference type="InterPro" id="IPR003099">
    <property type="entry name" value="Prephen_DH"/>
</dbReference>
<dbReference type="InterPro" id="IPR050812">
    <property type="entry name" value="Preph/Arog_dehydrog"/>
</dbReference>